<gene>
    <name evidence="1" type="ORF">EU98_0445</name>
</gene>
<dbReference type="STRING" id="167548.EU98_0445"/>
<sequence length="99" mass="11655">MNTSNYLKRKISFKEYLQKNAMYRNPFYLGWNKGWSFLFFLEGGIAKIEAKGFGISITTKVKKGESPLESADRLVSKEQRIRKSRYYSWVKSINEKTIN</sequence>
<comment type="caution">
    <text evidence="1">The sequence shown here is derived from an EMBL/GenBank/DDBJ whole genome shotgun (WGS) entry which is preliminary data.</text>
</comment>
<name>A0A0A2APN9_PROMR</name>
<reference evidence="2" key="1">
    <citation type="journal article" date="2014" name="Sci. Data">
        <title>Genomes of diverse isolates of the marine cyanobacterium Prochlorococcus.</title>
        <authorList>
            <person name="Biller S."/>
            <person name="Berube P."/>
            <person name="Thompson J."/>
            <person name="Kelly L."/>
            <person name="Roggensack S."/>
            <person name="Awad L."/>
            <person name="Roache-Johnson K."/>
            <person name="Ding H."/>
            <person name="Giovannoni S.J."/>
            <person name="Moore L.R."/>
            <person name="Chisholm S.W."/>
        </authorList>
    </citation>
    <scope>NUCLEOTIDE SEQUENCE [LARGE SCALE GENOMIC DNA]</scope>
    <source>
        <strain evidence="2">MIT 9314</strain>
    </source>
</reference>
<dbReference type="EMBL" id="JNAO01000004">
    <property type="protein sequence ID" value="KGG02505.1"/>
    <property type="molecule type" value="Genomic_DNA"/>
</dbReference>
<dbReference type="eggNOG" id="ENOG503404A">
    <property type="taxonomic scope" value="Bacteria"/>
</dbReference>
<proteinExistence type="predicted"/>
<dbReference type="AlphaFoldDB" id="A0A0A2APN9"/>
<evidence type="ECO:0000313" key="1">
    <source>
        <dbReference type="EMBL" id="KGG02505.1"/>
    </source>
</evidence>
<protein>
    <submittedName>
        <fullName evidence="1">Uncharacterized protein</fullName>
    </submittedName>
</protein>
<organism evidence="1 2">
    <name type="scientific">Prochlorococcus marinus str. MIT 9314</name>
    <dbReference type="NCBI Taxonomy" id="167548"/>
    <lineage>
        <taxon>Bacteria</taxon>
        <taxon>Bacillati</taxon>
        <taxon>Cyanobacteriota</taxon>
        <taxon>Cyanophyceae</taxon>
        <taxon>Synechococcales</taxon>
        <taxon>Prochlorococcaceae</taxon>
        <taxon>Prochlorococcus</taxon>
    </lineage>
</organism>
<evidence type="ECO:0000313" key="2">
    <source>
        <dbReference type="Proteomes" id="UP000030533"/>
    </source>
</evidence>
<dbReference type="Proteomes" id="UP000030533">
    <property type="component" value="Unassembled WGS sequence"/>
</dbReference>
<accession>A0A0A2APN9</accession>